<evidence type="ECO:0000313" key="4">
    <source>
        <dbReference type="Proteomes" id="UP000242972"/>
    </source>
</evidence>
<dbReference type="GO" id="GO:0031419">
    <property type="term" value="F:cobalamin binding"/>
    <property type="evidence" value="ECO:0007669"/>
    <property type="project" value="InterPro"/>
</dbReference>
<dbReference type="InterPro" id="IPR006099">
    <property type="entry name" value="MeMalonylCoA_mutase_a/b_cat"/>
</dbReference>
<evidence type="ECO:0000259" key="2">
    <source>
        <dbReference type="Pfam" id="PF01642"/>
    </source>
</evidence>
<keyword evidence="1" id="KW-0413">Isomerase</keyword>
<reference evidence="3 4" key="1">
    <citation type="journal article" date="2014" name="BMC Genomics">
        <title>Comparison of environmental and isolate Sulfobacillus genomes reveals diverse carbon, sulfur, nitrogen, and hydrogen metabolisms.</title>
        <authorList>
            <person name="Justice N.B."/>
            <person name="Norman A."/>
            <person name="Brown C.T."/>
            <person name="Singh A."/>
            <person name="Thomas B.C."/>
            <person name="Banfield J.F."/>
        </authorList>
    </citation>
    <scope>NUCLEOTIDE SEQUENCE [LARGE SCALE GENOMIC DNA]</scope>
    <source>
        <strain evidence="3">AMDSBA4</strain>
    </source>
</reference>
<gene>
    <name evidence="3" type="ORF">C7B46_16105</name>
</gene>
<dbReference type="PANTHER" id="PTHR48101">
    <property type="entry name" value="METHYLMALONYL-COA MUTASE, MITOCHONDRIAL-RELATED"/>
    <property type="match status" value="1"/>
</dbReference>
<name>A0A2T2XC11_9FIRM</name>
<dbReference type="NCBIfam" id="TIGR00641">
    <property type="entry name" value="acid_CoA_mut_N"/>
    <property type="match status" value="1"/>
</dbReference>
<dbReference type="Gene3D" id="3.20.20.240">
    <property type="entry name" value="Methylmalonyl-CoA mutase"/>
    <property type="match status" value="1"/>
</dbReference>
<accession>A0A2T2XC11</accession>
<dbReference type="Proteomes" id="UP000242972">
    <property type="component" value="Unassembled WGS sequence"/>
</dbReference>
<dbReference type="PANTHER" id="PTHR48101:SF1">
    <property type="entry name" value="METHYLMALONYL-COA MUTASE, LARGE SUBUNIT"/>
    <property type="match status" value="1"/>
</dbReference>
<feature type="domain" description="Methylmalonyl-CoA mutase alpha/beta chain catalytic" evidence="2">
    <location>
        <begin position="55"/>
        <end position="574"/>
    </location>
</feature>
<protein>
    <recommendedName>
        <fullName evidence="2">Methylmalonyl-CoA mutase alpha/beta chain catalytic domain-containing protein</fullName>
    </recommendedName>
</protein>
<dbReference type="Pfam" id="PF01642">
    <property type="entry name" value="MM_CoA_mutase"/>
    <property type="match status" value="1"/>
</dbReference>
<dbReference type="GO" id="GO:0004494">
    <property type="term" value="F:methylmalonyl-CoA mutase activity"/>
    <property type="evidence" value="ECO:0007669"/>
    <property type="project" value="InterPro"/>
</dbReference>
<evidence type="ECO:0000256" key="1">
    <source>
        <dbReference type="ARBA" id="ARBA00023235"/>
    </source>
</evidence>
<organism evidence="3 4">
    <name type="scientific">Sulfobacillus benefaciens</name>
    <dbReference type="NCBI Taxonomy" id="453960"/>
    <lineage>
        <taxon>Bacteria</taxon>
        <taxon>Bacillati</taxon>
        <taxon>Bacillota</taxon>
        <taxon>Clostridia</taxon>
        <taxon>Eubacteriales</taxon>
        <taxon>Clostridiales Family XVII. Incertae Sedis</taxon>
        <taxon>Sulfobacillus</taxon>
    </lineage>
</organism>
<dbReference type="EMBL" id="PXYW01000054">
    <property type="protein sequence ID" value="PSR32029.1"/>
    <property type="molecule type" value="Genomic_DNA"/>
</dbReference>
<comment type="caution">
    <text evidence="3">The sequence shown here is derived from an EMBL/GenBank/DDBJ whole genome shotgun (WGS) entry which is preliminary data.</text>
</comment>
<sequence length="579" mass="64592">MAEKTDTITPQDVIPMFDPRFLAETQRLEAQWRKEFNKIAARFGVDPATYQAYSHSGLPLKPVYFPQDVAHIAYEDIGSPGIFPYTRGLLAAQYQFMPWANQPVMGYGLPEETRERMDYLRSQGMTGYFGKTFYNLVYDLVSHEGVDPDHPAAKGRVGQCGMAVYNRRDMARLFDGLDLTQINVVHITGYETLPVFAHYLAYATQRGVPWNKLSGNTMNWYYQSAYCGMTTFPPQAGVDLAVELIQFCNDQMPQWNTLNLFGYGMEEAGATAIEEVAFSVAAGLDYARACIAQGLAPDNFLPRFGFQIAQANDFFEEIAKVRALRRMWAKACKALGASKPSAMHVRIHTHTSGVVLTAQQPLNNLVRTTLHALGAALAGTQAMEVSAYDEALAIPTEASHTQALRVQQIIQEETNITAVADPLGGSYYLEALTSQVEEAAGALLAEVERLGGYRHAHEFIRERIETSAQRWRDQIDTHERIVVGINQYVTDEVQKVEKFKVSAGAEQEAVRRLHILRAERDESRWQAAMAEVDDAVARFAHGENDHRMIPAMVAASQADATTGELMAVLKRHLGWRSPV</sequence>
<dbReference type="InterPro" id="IPR006098">
    <property type="entry name" value="MMCoA_mutase_a_cat"/>
</dbReference>
<dbReference type="InterPro" id="IPR016176">
    <property type="entry name" value="Cbl-dep_enz_cat"/>
</dbReference>
<proteinExistence type="predicted"/>
<dbReference type="AlphaFoldDB" id="A0A2T2XC11"/>
<dbReference type="SUPFAM" id="SSF51703">
    <property type="entry name" value="Cobalamin (vitamin B12)-dependent enzymes"/>
    <property type="match status" value="1"/>
</dbReference>
<evidence type="ECO:0000313" key="3">
    <source>
        <dbReference type="EMBL" id="PSR32029.1"/>
    </source>
</evidence>